<evidence type="ECO:0000313" key="1">
    <source>
        <dbReference type="EMBL" id="KIH60428.1"/>
    </source>
</evidence>
<reference evidence="1 2" key="1">
    <citation type="submission" date="2013-12" db="EMBL/GenBank/DDBJ databases">
        <title>Draft genome of the parsitic nematode Ancylostoma duodenale.</title>
        <authorList>
            <person name="Mitreva M."/>
        </authorList>
    </citation>
    <scope>NUCLEOTIDE SEQUENCE [LARGE SCALE GENOMIC DNA]</scope>
    <source>
        <strain evidence="1 2">Zhejiang</strain>
    </source>
</reference>
<dbReference type="OrthoDB" id="10264595at2759"/>
<sequence>MDMLLRPHIGGRELIVNVLVRYVHAHGAVHKHCDVKSFLPPNSASVRARWAATALGAFAVHDVIDVAVRPAARFEQMALRKVRSNLDRLFDKSLTDLIRGIRNNKENE</sequence>
<protein>
    <submittedName>
        <fullName evidence="1">Uncharacterized protein</fullName>
    </submittedName>
</protein>
<dbReference type="EMBL" id="KN730973">
    <property type="protein sequence ID" value="KIH60428.1"/>
    <property type="molecule type" value="Genomic_DNA"/>
</dbReference>
<accession>A0A0C2CU58</accession>
<keyword evidence="2" id="KW-1185">Reference proteome</keyword>
<feature type="non-terminal residue" evidence="1">
    <location>
        <position position="108"/>
    </location>
</feature>
<proteinExistence type="predicted"/>
<evidence type="ECO:0000313" key="2">
    <source>
        <dbReference type="Proteomes" id="UP000054047"/>
    </source>
</evidence>
<name>A0A0C2CU58_9BILA</name>
<dbReference type="AlphaFoldDB" id="A0A0C2CU58"/>
<organism evidence="1 2">
    <name type="scientific">Ancylostoma duodenale</name>
    <dbReference type="NCBI Taxonomy" id="51022"/>
    <lineage>
        <taxon>Eukaryota</taxon>
        <taxon>Metazoa</taxon>
        <taxon>Ecdysozoa</taxon>
        <taxon>Nematoda</taxon>
        <taxon>Chromadorea</taxon>
        <taxon>Rhabditida</taxon>
        <taxon>Rhabditina</taxon>
        <taxon>Rhabditomorpha</taxon>
        <taxon>Strongyloidea</taxon>
        <taxon>Ancylostomatidae</taxon>
        <taxon>Ancylostomatinae</taxon>
        <taxon>Ancylostoma</taxon>
    </lineage>
</organism>
<gene>
    <name evidence="1" type="ORF">ANCDUO_09328</name>
</gene>
<dbReference type="Proteomes" id="UP000054047">
    <property type="component" value="Unassembled WGS sequence"/>
</dbReference>